<dbReference type="CDD" id="cd02065">
    <property type="entry name" value="B12-binding_like"/>
    <property type="match status" value="1"/>
</dbReference>
<dbReference type="GO" id="GO:0031419">
    <property type="term" value="F:cobalamin binding"/>
    <property type="evidence" value="ECO:0007669"/>
    <property type="project" value="UniProtKB-KW"/>
</dbReference>
<accession>A0A7C1FK63</accession>
<feature type="domain" description="B12-binding" evidence="6">
    <location>
        <begin position="110"/>
        <end position="170"/>
    </location>
</feature>
<gene>
    <name evidence="7" type="ORF">ENQ20_06510</name>
</gene>
<dbReference type="PROSITE" id="PS51332">
    <property type="entry name" value="B12_BINDING"/>
    <property type="match status" value="1"/>
</dbReference>
<organism evidence="7">
    <name type="scientific">Caldilinea aerophila</name>
    <dbReference type="NCBI Taxonomy" id="133453"/>
    <lineage>
        <taxon>Bacteria</taxon>
        <taxon>Bacillati</taxon>
        <taxon>Chloroflexota</taxon>
        <taxon>Caldilineae</taxon>
        <taxon>Caldilineales</taxon>
        <taxon>Caldilineaceae</taxon>
        <taxon>Caldilinea</taxon>
    </lineage>
</organism>
<feature type="region of interest" description="Disordered" evidence="5">
    <location>
        <begin position="77"/>
        <end position="102"/>
    </location>
</feature>
<evidence type="ECO:0000256" key="4">
    <source>
        <dbReference type="ARBA" id="ARBA00023285"/>
    </source>
</evidence>
<dbReference type="InterPro" id="IPR006230">
    <property type="entry name" value="MutL"/>
</dbReference>
<reference evidence="7" key="1">
    <citation type="journal article" date="2020" name="mSystems">
        <title>Genome- and Community-Level Interaction Insights into Carbon Utilization and Element Cycling Functions of Hydrothermarchaeota in Hydrothermal Sediment.</title>
        <authorList>
            <person name="Zhou Z."/>
            <person name="Liu Y."/>
            <person name="Xu W."/>
            <person name="Pan J."/>
            <person name="Luo Z.H."/>
            <person name="Li M."/>
        </authorList>
    </citation>
    <scope>NUCLEOTIDE SEQUENCE [LARGE SCALE GENOMIC DNA]</scope>
    <source>
        <strain evidence="7">SpSt-289</strain>
    </source>
</reference>
<dbReference type="Pfam" id="PF13941">
    <property type="entry name" value="MutL"/>
    <property type="match status" value="1"/>
</dbReference>
<dbReference type="SUPFAM" id="SSF51703">
    <property type="entry name" value="Cobalamin (vitamin B12)-dependent enzymes"/>
    <property type="match status" value="1"/>
</dbReference>
<dbReference type="GO" id="GO:0046872">
    <property type="term" value="F:metal ion binding"/>
    <property type="evidence" value="ECO:0007669"/>
    <property type="project" value="InterPro"/>
</dbReference>
<dbReference type="Gene3D" id="3.40.50.280">
    <property type="entry name" value="Cobalamin-binding domain"/>
    <property type="match status" value="1"/>
</dbReference>
<evidence type="ECO:0000256" key="1">
    <source>
        <dbReference type="ARBA" id="ARBA00001922"/>
    </source>
</evidence>
<proteinExistence type="predicted"/>
<dbReference type="InterPro" id="IPR036724">
    <property type="entry name" value="Cobalamin-bd_sf"/>
</dbReference>
<evidence type="ECO:0000313" key="7">
    <source>
        <dbReference type="EMBL" id="HDX31133.1"/>
    </source>
</evidence>
<protein>
    <recommendedName>
        <fullName evidence="6">B12-binding domain-containing protein</fullName>
    </recommendedName>
</protein>
<keyword evidence="3" id="KW-0413">Isomerase</keyword>
<dbReference type="GO" id="GO:0016853">
    <property type="term" value="F:isomerase activity"/>
    <property type="evidence" value="ECO:0007669"/>
    <property type="project" value="UniProtKB-KW"/>
</dbReference>
<evidence type="ECO:0000259" key="6">
    <source>
        <dbReference type="PROSITE" id="PS51332"/>
    </source>
</evidence>
<keyword evidence="4" id="KW-0170">Cobalt</keyword>
<dbReference type="Gene3D" id="3.20.20.240">
    <property type="entry name" value="Methylmalonyl-CoA mutase"/>
    <property type="match status" value="1"/>
</dbReference>
<evidence type="ECO:0000256" key="2">
    <source>
        <dbReference type="ARBA" id="ARBA00022628"/>
    </source>
</evidence>
<evidence type="ECO:0000256" key="3">
    <source>
        <dbReference type="ARBA" id="ARBA00023235"/>
    </source>
</evidence>
<name>A0A7C1FK63_9CHLR</name>
<dbReference type="SUPFAM" id="SSF52242">
    <property type="entry name" value="Cobalamin (vitamin B12)-binding domain"/>
    <property type="match status" value="1"/>
</dbReference>
<comment type="caution">
    <text evidence="7">The sequence shown here is derived from an EMBL/GenBank/DDBJ whole genome shotgun (WGS) entry which is preliminary data.</text>
</comment>
<evidence type="ECO:0000256" key="5">
    <source>
        <dbReference type="SAM" id="MobiDB-lite"/>
    </source>
</evidence>
<dbReference type="InterPro" id="IPR006158">
    <property type="entry name" value="Cobalamin-bd"/>
</dbReference>
<sequence>MISCLLRPPMDRRCPVIDSPGFSSAEHSTGVSRYTTTRARVGNYTEVGWVSLSEMDFREACIFKQRGRSIVLGERSVEKMSERKNPTAANPQRAAHWATGEQGDDRLRPKRRVMVGAIGKCVHNLGVENFADWMQDRGEGYFAVKLGPAVPIEEVINKIREARPEVVGISMRLGDLHIDKLISEFIEKATRYGLHPKESGIRYAFSGLRPAANVVRAMTGLPLEEDRFSREDERHYDLDEVRAEFADKPHFQGFFDLVADDYITMEELERFAAGESRIASKEPVQWSDYLVERIRQVRELENRPVIRAHIGIAAETIEPTVAAIKKLADAGALEIVSLAPDQTSQELLAKFIRGEEDPSKYLAGQGGAPIRSIEDLKRLKAATQRGNYPLTRIYTGTDELVELAKLFEEHLNMAFPAVPIFFYNQIDGRGPMSIRDSFDEHYRTIRWWAERGKPLEINDPHQWGLRYASDDIQVADHVLVAVIALKLGIKNYVMQQMFELPPAISALDDLAKMKGAYDLIEPLTRHFDFHIIKQTRSGLPSFPPNLNQAKGHLAFGIYTQLYMEPDILHVVTHSEAHHEASADDIIESCEIVKQVCWDFAKGGVPNIWADPKLAARKLELQRGAMYILLHLAILGGYEGPINWENFWEYANPPAEQDGGRNFETLLLSLIDEANYPTGECGLISPDTLDLSLQIGLFQGPHITVIDRRYELAGACRTHVVDGQCRCYEWNGHPVANEFERVDLVRRTFPWYFDRTISRTADTTASYGQDAEEERMDAEAVERYRKQVGVVGPIHERVLVVDFGSTYTKIGIFDPKDESFQLRYVPTTVEDIRIGLANGLGVLEQCEHRHNGSVRYDWKPLKRAMDQFGVRLPCSSAKGGLKVVTVALSKQESGFAADLAALTAGAKLVGSYTGKLTEAQARAIFEQDEPEIVLIAGGVDQGGDTETQLHNVRLIAENAHRATYTQYGVPVIYAGNQDIRGQVERIFADNGVDYRIASNVMPEINEFHIDTVNEAIRELFQTVIIRGKGFDVVEEYMDAPFIPTPRACFRGIQLLAHGYGNEPGIGNILALDIGGATTDFYSMVRDNPLYLYPGEDRKKKVKRTILKTPNVPLEYRRVEGKYGLSYNAENLKELPQFQNGTLRARLSDYVVSRFPEYRPGRDQLGQFAVWTGRLEIDLDRYLTWISQHPHHNAVGPVENAARSYLAREIMAVATAKHVGRVDETDTYFLQYGVNFFNQPTTLLLIGGTIYHKCRDREPGYMEDLKLIASGARYNPEEPQFLRPSGPILLDASYLISILGGLYGRLEPEKALRVMKRELRPLLIQPEATELAPALA</sequence>
<comment type="cofactor">
    <cofactor evidence="1">
        <name>adenosylcob(III)alamin</name>
        <dbReference type="ChEBI" id="CHEBI:18408"/>
    </cofactor>
</comment>
<keyword evidence="2" id="KW-0846">Cobalamin</keyword>
<dbReference type="InterPro" id="IPR016176">
    <property type="entry name" value="Cbl-dep_enz_cat"/>
</dbReference>
<dbReference type="EMBL" id="DSMG01000074">
    <property type="protein sequence ID" value="HDX31133.1"/>
    <property type="molecule type" value="Genomic_DNA"/>
</dbReference>